<keyword evidence="2 7" id="KW-0548">Nucleotidyltransferase</keyword>
<evidence type="ECO:0000256" key="5">
    <source>
        <dbReference type="ARBA" id="ARBA00022842"/>
    </source>
</evidence>
<feature type="region of interest" description="Adenylyl transferase" evidence="7">
    <location>
        <begin position="437"/>
        <end position="937"/>
    </location>
</feature>
<dbReference type="EC" id="2.7.7.42" evidence="7"/>
<dbReference type="Proteomes" id="UP000653472">
    <property type="component" value="Unassembled WGS sequence"/>
</dbReference>
<comment type="similarity">
    <text evidence="7">Belongs to the GlnE family.</text>
</comment>
<dbReference type="GO" id="GO:0047388">
    <property type="term" value="F:[glutamine synthetase]-adenylyl-L-tyrosine phosphorylase activity"/>
    <property type="evidence" value="ECO:0007669"/>
    <property type="project" value="UniProtKB-EC"/>
</dbReference>
<dbReference type="GO" id="GO:0005829">
    <property type="term" value="C:cytosol"/>
    <property type="evidence" value="ECO:0007669"/>
    <property type="project" value="TreeGrafter"/>
</dbReference>
<evidence type="ECO:0000256" key="6">
    <source>
        <dbReference type="ARBA" id="ARBA00023268"/>
    </source>
</evidence>
<dbReference type="Pfam" id="PF03710">
    <property type="entry name" value="GlnE"/>
    <property type="match status" value="2"/>
</dbReference>
<dbReference type="InterPro" id="IPR043519">
    <property type="entry name" value="NT_sf"/>
</dbReference>
<comment type="catalytic activity">
    <reaction evidence="7">
        <text>[glutamine synthetase]-O(4)-(5'-adenylyl)-L-tyrosine + phosphate = [glutamine synthetase]-L-tyrosine + ADP</text>
        <dbReference type="Rhea" id="RHEA:43716"/>
        <dbReference type="Rhea" id="RHEA-COMP:10660"/>
        <dbReference type="Rhea" id="RHEA-COMP:10661"/>
        <dbReference type="ChEBI" id="CHEBI:43474"/>
        <dbReference type="ChEBI" id="CHEBI:46858"/>
        <dbReference type="ChEBI" id="CHEBI:83624"/>
        <dbReference type="ChEBI" id="CHEBI:456216"/>
        <dbReference type="EC" id="2.7.7.89"/>
    </reaction>
</comment>
<feature type="domain" description="Glutamate-ammonia ligase adenylyltransferase repeated" evidence="8">
    <location>
        <begin position="546"/>
        <end position="796"/>
    </location>
</feature>
<keyword evidence="6 7" id="KW-0511">Multifunctional enzyme</keyword>
<keyword evidence="5 7" id="KW-0460">Magnesium</keyword>
<keyword evidence="10" id="KW-0436">Ligase</keyword>
<dbReference type="PANTHER" id="PTHR30621">
    <property type="entry name" value="GLUTAMINE SYNTHETASE ADENYLYLTRANSFERASE"/>
    <property type="match status" value="1"/>
</dbReference>
<proteinExistence type="inferred from homology"/>
<keyword evidence="1 7" id="KW-0808">Transferase</keyword>
<feature type="region of interest" description="Adenylyl removase" evidence="7">
    <location>
        <begin position="1"/>
        <end position="429"/>
    </location>
</feature>
<dbReference type="Gene3D" id="1.20.120.1510">
    <property type="match status" value="1"/>
</dbReference>
<dbReference type="SUPFAM" id="SSF81593">
    <property type="entry name" value="Nucleotidyltransferase substrate binding subunit/domain"/>
    <property type="match status" value="2"/>
</dbReference>
<dbReference type="FunFam" id="3.30.460.10:FF:000009">
    <property type="entry name" value="Bifunctional glutamine synthetase adenylyltransferase/adenylyl-removing enzyme"/>
    <property type="match status" value="1"/>
</dbReference>
<dbReference type="EMBL" id="JAAVXB010000002">
    <property type="protein sequence ID" value="NKF21645.1"/>
    <property type="molecule type" value="Genomic_DNA"/>
</dbReference>
<evidence type="ECO:0000259" key="8">
    <source>
        <dbReference type="Pfam" id="PF03710"/>
    </source>
</evidence>
<name>A0A969WB44_9GAMM</name>
<feature type="domain" description="PII-uridylyltransferase/Glutamine-synthetase adenylyltransferase" evidence="9">
    <location>
        <begin position="821"/>
        <end position="906"/>
    </location>
</feature>
<comment type="caution">
    <text evidence="10">The sequence shown here is derived from an EMBL/GenBank/DDBJ whole genome shotgun (WGS) entry which is preliminary data.</text>
</comment>
<evidence type="ECO:0000256" key="1">
    <source>
        <dbReference type="ARBA" id="ARBA00022679"/>
    </source>
</evidence>
<dbReference type="EC" id="2.7.7.89" evidence="7"/>
<dbReference type="Gene3D" id="1.20.120.330">
    <property type="entry name" value="Nucleotidyltransferases domain 2"/>
    <property type="match status" value="2"/>
</dbReference>
<comment type="function">
    <text evidence="7">Involved in the regulation of glutamine synthetase GlnA, a key enzyme in the process to assimilate ammonia. When cellular nitrogen levels are high, the C-terminal adenylyl transferase (AT) inactivates GlnA by covalent transfer of an adenylyl group from ATP to specific tyrosine residue of GlnA, thus reducing its activity. Conversely, when nitrogen levels are low, the N-terminal adenylyl removase (AR) activates GlnA by removing the adenylyl group by phosphorolysis, increasing its activity. The regulatory region of GlnE binds the signal transduction protein PII (GlnB) which indicates the nitrogen status of the cell.</text>
</comment>
<dbReference type="GO" id="GO:0008882">
    <property type="term" value="F:[glutamate-ammonia-ligase] adenylyltransferase activity"/>
    <property type="evidence" value="ECO:0007669"/>
    <property type="project" value="UniProtKB-UniRule"/>
</dbReference>
<dbReference type="RefSeq" id="WP_168146891.1">
    <property type="nucleotide sequence ID" value="NZ_JAAVXB010000002.1"/>
</dbReference>
<protein>
    <recommendedName>
        <fullName evidence="7">Bifunctional glutamine synthetase adenylyltransferase/adenylyl-removing enzyme</fullName>
    </recommendedName>
    <alternativeName>
        <fullName evidence="7">ATP:glutamine synthetase adenylyltransferase</fullName>
    </alternativeName>
    <alternativeName>
        <fullName evidence="7">ATase</fullName>
    </alternativeName>
    <domain>
        <recommendedName>
            <fullName evidence="7">Glutamine synthetase adenylyl-L-tyrosine phosphorylase</fullName>
            <ecNumber evidence="7">2.7.7.89</ecNumber>
        </recommendedName>
        <alternativeName>
            <fullName evidence="7">Adenylyl removase</fullName>
            <shortName evidence="7">AR</shortName>
            <shortName evidence="7">AT-N</shortName>
        </alternativeName>
    </domain>
    <domain>
        <recommendedName>
            <fullName evidence="7">Glutamine synthetase adenylyl transferase</fullName>
            <ecNumber evidence="7">2.7.7.42</ecNumber>
        </recommendedName>
        <alternativeName>
            <fullName evidence="7">Adenylyl transferase</fullName>
            <shortName evidence="7">AT</shortName>
            <shortName evidence="7">AT-C</shortName>
        </alternativeName>
    </domain>
</protein>
<evidence type="ECO:0000313" key="11">
    <source>
        <dbReference type="Proteomes" id="UP000653472"/>
    </source>
</evidence>
<dbReference type="GO" id="GO:0000820">
    <property type="term" value="P:regulation of glutamine family amino acid metabolic process"/>
    <property type="evidence" value="ECO:0007669"/>
    <property type="project" value="UniProtKB-UniRule"/>
</dbReference>
<accession>A0A969WB44</accession>
<evidence type="ECO:0000313" key="10">
    <source>
        <dbReference type="EMBL" id="NKF21645.1"/>
    </source>
</evidence>
<dbReference type="Pfam" id="PF08335">
    <property type="entry name" value="GlnD_UR_UTase"/>
    <property type="match status" value="2"/>
</dbReference>
<evidence type="ECO:0000256" key="4">
    <source>
        <dbReference type="ARBA" id="ARBA00022840"/>
    </source>
</evidence>
<comment type="cofactor">
    <cofactor evidence="7">
        <name>Mg(2+)</name>
        <dbReference type="ChEBI" id="CHEBI:18420"/>
    </cofactor>
</comment>
<keyword evidence="4 7" id="KW-0067">ATP-binding</keyword>
<dbReference type="NCBIfam" id="NF008292">
    <property type="entry name" value="PRK11072.1"/>
    <property type="match status" value="1"/>
</dbReference>
<dbReference type="GO" id="GO:0016874">
    <property type="term" value="F:ligase activity"/>
    <property type="evidence" value="ECO:0007669"/>
    <property type="project" value="UniProtKB-KW"/>
</dbReference>
<keyword evidence="3 7" id="KW-0547">Nucleotide-binding</keyword>
<feature type="domain" description="Glutamate-ammonia ligase adenylyltransferase repeated" evidence="8">
    <location>
        <begin position="27"/>
        <end position="264"/>
    </location>
</feature>
<dbReference type="InterPro" id="IPR005190">
    <property type="entry name" value="GlnE_rpt_dom"/>
</dbReference>
<evidence type="ECO:0000256" key="7">
    <source>
        <dbReference type="HAMAP-Rule" id="MF_00802"/>
    </source>
</evidence>
<evidence type="ECO:0000256" key="2">
    <source>
        <dbReference type="ARBA" id="ARBA00022695"/>
    </source>
</evidence>
<dbReference type="InterPro" id="IPR013546">
    <property type="entry name" value="PII_UdlTrfase/GS_AdlTrfase"/>
</dbReference>
<dbReference type="GO" id="GO:0000287">
    <property type="term" value="F:magnesium ion binding"/>
    <property type="evidence" value="ECO:0007669"/>
    <property type="project" value="UniProtKB-UniRule"/>
</dbReference>
<dbReference type="FunFam" id="1.20.120.330:FF:000005">
    <property type="entry name" value="Bifunctional glutamine synthetase adenylyltransferase/adenylyl-removing enzyme"/>
    <property type="match status" value="1"/>
</dbReference>
<feature type="domain" description="PII-uridylyltransferase/Glutamine-synthetase adenylyltransferase" evidence="9">
    <location>
        <begin position="288"/>
        <end position="426"/>
    </location>
</feature>
<dbReference type="AlphaFoldDB" id="A0A969WB44"/>
<dbReference type="Gene3D" id="3.30.460.10">
    <property type="entry name" value="Beta Polymerase, domain 2"/>
    <property type="match status" value="2"/>
</dbReference>
<evidence type="ECO:0000259" key="9">
    <source>
        <dbReference type="Pfam" id="PF08335"/>
    </source>
</evidence>
<gene>
    <name evidence="7 10" type="primary">glnE</name>
    <name evidence="10" type="ORF">G7Y82_04900</name>
</gene>
<comment type="catalytic activity">
    <reaction evidence="7">
        <text>[glutamine synthetase]-L-tyrosine + ATP = [glutamine synthetase]-O(4)-(5'-adenylyl)-L-tyrosine + diphosphate</text>
        <dbReference type="Rhea" id="RHEA:18589"/>
        <dbReference type="Rhea" id="RHEA-COMP:10660"/>
        <dbReference type="Rhea" id="RHEA-COMP:10661"/>
        <dbReference type="ChEBI" id="CHEBI:30616"/>
        <dbReference type="ChEBI" id="CHEBI:33019"/>
        <dbReference type="ChEBI" id="CHEBI:46858"/>
        <dbReference type="ChEBI" id="CHEBI:83624"/>
        <dbReference type="EC" id="2.7.7.42"/>
    </reaction>
</comment>
<keyword evidence="11" id="KW-1185">Reference proteome</keyword>
<evidence type="ECO:0000256" key="3">
    <source>
        <dbReference type="ARBA" id="ARBA00022741"/>
    </source>
</evidence>
<sequence>MYGDLSPEALCERFAARCPPLAAVAPRVFRASPFTADAFARVLDAPDAFVTLDTAYAPSQMAQRVAAATQPAADDATLMRALRVVRRDEMARIAFRDLAELAPLDETLGDLSDLADACLAAALAGAEARLQQRYGVPRDDDGALVRPLVLGMGKLGGRELNFSSDIDLIFCHGAAGQTDGTRTLSNEEYFVRLAQDVQRSLASVTVDGFVFRVDLMLRPFGSAGALSVSYAAFEEYYQSHGREWERYALIKARPVAGDLDGGHALLRALRPFVYRRYLDYNAIGNLRDLKRLIAEDVARRGAEDNVKLGSGGIRELEFIVQSFQLVRGGAEAPLRDSRLRPVLRYLGSAGHLQPDVAQRLDDAYVFLRRLENAIQMYGDQQTHALPTAEVPRAALCAALDIEDWSQLAARITKVRSFVEQQFEAVFSERGSAGSEAASEDSKLARALWHGMASGDEAVSALREAGFGEAPEALAGVIDELRNTRLVRALSERSTTMMVALLAALFELARQQEQPEAALMRTLRVLQAIGGRSTYLALLHDNVEPREQLMRLCAASPWLTDFIAQSPVLLDSLLDRRALYDPPTRESLRDELTRRIAEVPDGDTEAGMDLLRRYQKEMTLRIAAADLSGVLPLVQVSDRLTWLAESLVDAALTLAWREMLAQYGGPQRSDGSAAGFAVIAYGKFGGIELGYGSDLDLVFLHDCDQLDADTEDGPRAINNGVFYARLAQRVINWLATQTPAGRAYEVDMELRPNGRSGLLVSSLDSFADYQRESAWTWEHQALTRARCVAGPAWLVADFAALRREILVRRRDPQKLAHDIVEMRAKMRASLDRSDAELWDIKQGEGGLIDIEFVTQYLVLRDAHCDAGIVQWSDNWRQLEALAAAGALDAQSCETLIACYRSYRAWAHNRSLQNAPQRAPYPRFEKERAAVREVVARYL</sequence>
<dbReference type="HAMAP" id="MF_00802">
    <property type="entry name" value="GlnE"/>
    <property type="match status" value="1"/>
</dbReference>
<dbReference type="GO" id="GO:0005524">
    <property type="term" value="F:ATP binding"/>
    <property type="evidence" value="ECO:0007669"/>
    <property type="project" value="UniProtKB-UniRule"/>
</dbReference>
<dbReference type="CDD" id="cd05401">
    <property type="entry name" value="NT_GlnE_GlnD_like"/>
    <property type="match status" value="2"/>
</dbReference>
<dbReference type="PANTHER" id="PTHR30621:SF0">
    <property type="entry name" value="BIFUNCTIONAL GLUTAMINE SYNTHETASE ADENYLYLTRANSFERASE_ADENYLYL-REMOVING ENZYME"/>
    <property type="match status" value="1"/>
</dbReference>
<dbReference type="SUPFAM" id="SSF81301">
    <property type="entry name" value="Nucleotidyltransferase"/>
    <property type="match status" value="2"/>
</dbReference>
<reference evidence="10" key="1">
    <citation type="submission" date="2020-03" db="EMBL/GenBank/DDBJ databases">
        <title>Solimonas marina sp. nov., isolated from deep seawater of the Pacific Ocean.</title>
        <authorList>
            <person name="Liu X."/>
            <person name="Lai Q."/>
            <person name="Sun F."/>
            <person name="Gai Y."/>
            <person name="Li G."/>
            <person name="Shao Z."/>
        </authorList>
    </citation>
    <scope>NUCLEOTIDE SEQUENCE</scope>
    <source>
        <strain evidence="10">C16B3</strain>
    </source>
</reference>
<organism evidence="10 11">
    <name type="scientific">Solimonas marina</name>
    <dbReference type="NCBI Taxonomy" id="2714601"/>
    <lineage>
        <taxon>Bacteria</taxon>
        <taxon>Pseudomonadati</taxon>
        <taxon>Pseudomonadota</taxon>
        <taxon>Gammaproteobacteria</taxon>
        <taxon>Nevskiales</taxon>
        <taxon>Nevskiaceae</taxon>
        <taxon>Solimonas</taxon>
    </lineage>
</organism>
<dbReference type="InterPro" id="IPR023057">
    <property type="entry name" value="GlnE"/>
</dbReference>